<evidence type="ECO:0000256" key="4">
    <source>
        <dbReference type="ARBA" id="ARBA00022519"/>
    </source>
</evidence>
<dbReference type="RefSeq" id="WP_114544470.1">
    <property type="nucleotide sequence ID" value="NZ_QQBG01000017.1"/>
</dbReference>
<accession>A0A369K9Z3</accession>
<dbReference type="GO" id="GO:0005886">
    <property type="term" value="C:plasma membrane"/>
    <property type="evidence" value="ECO:0007669"/>
    <property type="project" value="UniProtKB-SubCell"/>
</dbReference>
<dbReference type="GO" id="GO:0015173">
    <property type="term" value="F:aromatic amino acid transmembrane transporter activity"/>
    <property type="evidence" value="ECO:0007669"/>
    <property type="project" value="InterPro"/>
</dbReference>
<dbReference type="PRINTS" id="PR00166">
    <property type="entry name" value="AROAAPRMEASE"/>
</dbReference>
<gene>
    <name evidence="10" type="ORF">HAT2_00476</name>
</gene>
<keyword evidence="7 9" id="KW-1133">Transmembrane helix</keyword>
<evidence type="ECO:0000313" key="11">
    <source>
        <dbReference type="Proteomes" id="UP000253816"/>
    </source>
</evidence>
<keyword evidence="8 9" id="KW-0472">Membrane</keyword>
<keyword evidence="4" id="KW-0997">Cell inner membrane</keyword>
<evidence type="ECO:0000256" key="6">
    <source>
        <dbReference type="ARBA" id="ARBA00022970"/>
    </source>
</evidence>
<keyword evidence="3" id="KW-1003">Cell membrane</keyword>
<reference evidence="10 11" key="1">
    <citation type="submission" date="2018-07" db="EMBL/GenBank/DDBJ databases">
        <title>Comparative genomics of the Candidatus Parilichlamydiaceae reveals evidence of convergent evolution and genome reduction in the phylum Chlamydiae.</title>
        <authorList>
            <person name="Taylor-Brown A."/>
            <person name="Polkinghorne A."/>
        </authorList>
    </citation>
    <scope>NUCLEOTIDE SEQUENCE [LARGE SCALE GENOMIC DNA]</scope>
    <source>
        <strain evidence="10 11">Hat2</strain>
    </source>
</reference>
<dbReference type="EMBL" id="QQBG01000017">
    <property type="protein sequence ID" value="RDB31419.1"/>
    <property type="molecule type" value="Genomic_DNA"/>
</dbReference>
<comment type="caution">
    <text evidence="10">The sequence shown here is derived from an EMBL/GenBank/DDBJ whole genome shotgun (WGS) entry which is preliminary data.</text>
</comment>
<dbReference type="OrthoDB" id="18749at2"/>
<feature type="transmembrane region" description="Helical" evidence="9">
    <location>
        <begin position="324"/>
        <end position="344"/>
    </location>
</feature>
<evidence type="ECO:0000256" key="5">
    <source>
        <dbReference type="ARBA" id="ARBA00022692"/>
    </source>
</evidence>
<dbReference type="Proteomes" id="UP000253816">
    <property type="component" value="Unassembled WGS sequence"/>
</dbReference>
<dbReference type="InterPro" id="IPR013059">
    <property type="entry name" value="Trp_tyr_transpt"/>
</dbReference>
<feature type="transmembrane region" description="Helical" evidence="9">
    <location>
        <begin position="192"/>
        <end position="210"/>
    </location>
</feature>
<feature type="transmembrane region" description="Helical" evidence="9">
    <location>
        <begin position="100"/>
        <end position="126"/>
    </location>
</feature>
<dbReference type="PANTHER" id="PTHR32195">
    <property type="entry name" value="OS07G0662800 PROTEIN"/>
    <property type="match status" value="1"/>
</dbReference>
<feature type="transmembrane region" description="Helical" evidence="9">
    <location>
        <begin position="132"/>
        <end position="149"/>
    </location>
</feature>
<evidence type="ECO:0000313" key="10">
    <source>
        <dbReference type="EMBL" id="RDB31419.1"/>
    </source>
</evidence>
<dbReference type="GO" id="GO:0003333">
    <property type="term" value="P:amino acid transmembrane transport"/>
    <property type="evidence" value="ECO:0007669"/>
    <property type="project" value="InterPro"/>
</dbReference>
<organism evidence="10 11">
    <name type="scientific">Candidatus Similichlamydia laticola</name>
    <dbReference type="NCBI Taxonomy" id="2170265"/>
    <lineage>
        <taxon>Bacteria</taxon>
        <taxon>Pseudomonadati</taxon>
        <taxon>Chlamydiota</taxon>
        <taxon>Chlamydiia</taxon>
        <taxon>Parachlamydiales</taxon>
        <taxon>Candidatus Parilichlamydiaceae</taxon>
        <taxon>Candidatus Similichlamydia</taxon>
    </lineage>
</organism>
<feature type="transmembrane region" description="Helical" evidence="9">
    <location>
        <begin position="161"/>
        <end position="180"/>
    </location>
</feature>
<keyword evidence="5 9" id="KW-0812">Transmembrane</keyword>
<protein>
    <submittedName>
        <fullName evidence="10">Tyrosine-specific transport protein</fullName>
    </submittedName>
</protein>
<name>A0A369K9Z3_9BACT</name>
<evidence type="ECO:0000256" key="1">
    <source>
        <dbReference type="ARBA" id="ARBA00004429"/>
    </source>
</evidence>
<dbReference type="Gene3D" id="1.20.1740.10">
    <property type="entry name" value="Amino acid/polyamine transporter I"/>
    <property type="match status" value="1"/>
</dbReference>
<evidence type="ECO:0000256" key="9">
    <source>
        <dbReference type="SAM" id="Phobius"/>
    </source>
</evidence>
<keyword evidence="2" id="KW-0813">Transport</keyword>
<dbReference type="PANTHER" id="PTHR32195:SF26">
    <property type="entry name" value="TRYPTOPHAN OR TYROSINE TRANSPORTER PROTEIN"/>
    <property type="match status" value="1"/>
</dbReference>
<dbReference type="Pfam" id="PF03222">
    <property type="entry name" value="Trp_Tyr_perm"/>
    <property type="match status" value="1"/>
</dbReference>
<dbReference type="InterPro" id="IPR018227">
    <property type="entry name" value="Amino_acid_transport_2"/>
</dbReference>
<comment type="subcellular location">
    <subcellularLocation>
        <location evidence="1">Cell inner membrane</location>
        <topology evidence="1">Multi-pass membrane protein</topology>
    </subcellularLocation>
</comment>
<feature type="transmembrane region" description="Helical" evidence="9">
    <location>
        <begin position="52"/>
        <end position="79"/>
    </location>
</feature>
<sequence>MFSKRCFFHLRECFKECLFNREFWNASLLVIGTCVGGGITILPSVMAEQGCLIGLATLTLSALFAMVSSLLLLEIFSFVKEPTHFFSLFEKNLPRGLHTVAILIYTFICLASIVAYISGIASQLIFLYFPSHVWSCLFVTFLGLFLLNLPRKILMQINAHLVRLLFICFFFLLLYMVGLFNWRSISWIRREGALLTSLPICLTSFSHQMIIPSLQMSCHKSLLKPAICFGIFMTWFIYVCWILFSFGTLPLEGPNSLTESYQGSIPITISLTHLLNSDLLSLLSTVFSILVLFTSFIGVSLAFLDFFTESLSQSSPFQKRVRELSSIVLLPSCLFACFIPKIFLYALDLSGGIGDASLYGLLPAYLVFSGAKRGLFTMNLLHWTKAFFLFLVGSISLGLEFKYLFFG</sequence>
<feature type="transmembrane region" description="Helical" evidence="9">
    <location>
        <begin position="222"/>
        <end position="244"/>
    </location>
</feature>
<keyword evidence="11" id="KW-1185">Reference proteome</keyword>
<evidence type="ECO:0000256" key="3">
    <source>
        <dbReference type="ARBA" id="ARBA00022475"/>
    </source>
</evidence>
<proteinExistence type="predicted"/>
<feature type="transmembrane region" description="Helical" evidence="9">
    <location>
        <begin position="23"/>
        <end position="46"/>
    </location>
</feature>
<dbReference type="AlphaFoldDB" id="A0A369K9Z3"/>
<keyword evidence="6" id="KW-0029">Amino-acid transport</keyword>
<feature type="transmembrane region" description="Helical" evidence="9">
    <location>
        <begin position="279"/>
        <end position="304"/>
    </location>
</feature>
<evidence type="ECO:0000256" key="2">
    <source>
        <dbReference type="ARBA" id="ARBA00022448"/>
    </source>
</evidence>
<evidence type="ECO:0000256" key="7">
    <source>
        <dbReference type="ARBA" id="ARBA00022989"/>
    </source>
</evidence>
<feature type="transmembrane region" description="Helical" evidence="9">
    <location>
        <begin position="356"/>
        <end position="375"/>
    </location>
</feature>
<evidence type="ECO:0000256" key="8">
    <source>
        <dbReference type="ARBA" id="ARBA00023136"/>
    </source>
</evidence>